<dbReference type="OrthoDB" id="6132182at2759"/>
<keyword evidence="3" id="KW-0732">Signal</keyword>
<dbReference type="Proteomes" id="UP000247233">
    <property type="component" value="Unassembled WGS sequence"/>
</dbReference>
<dbReference type="STRING" id="1448321.A0A317WJT9"/>
<dbReference type="GeneID" id="37061540"/>
<dbReference type="PROSITE" id="PS00498">
    <property type="entry name" value="TYROSINASE_2"/>
    <property type="match status" value="1"/>
</dbReference>
<dbReference type="EMBL" id="MSFL01000008">
    <property type="protein sequence ID" value="PWY85931.1"/>
    <property type="molecule type" value="Genomic_DNA"/>
</dbReference>
<feature type="chain" id="PRO_5016307944" description="Tyrosinase copper-binding domain-containing protein" evidence="3">
    <location>
        <begin position="21"/>
        <end position="341"/>
    </location>
</feature>
<evidence type="ECO:0000313" key="7">
    <source>
        <dbReference type="Proteomes" id="UP000247233"/>
    </source>
</evidence>
<keyword evidence="7" id="KW-1185">Reference proteome</keyword>
<proteinExistence type="predicted"/>
<evidence type="ECO:0000259" key="5">
    <source>
        <dbReference type="PROSITE" id="PS00498"/>
    </source>
</evidence>
<dbReference type="AlphaFoldDB" id="A0A317WJT9"/>
<keyword evidence="2" id="KW-0186">Copper</keyword>
<dbReference type="PRINTS" id="PR00092">
    <property type="entry name" value="TYROSINASE"/>
</dbReference>
<evidence type="ECO:0000256" key="1">
    <source>
        <dbReference type="ARBA" id="ARBA00022723"/>
    </source>
</evidence>
<protein>
    <recommendedName>
        <fullName evidence="4 5">Tyrosinase copper-binding domain-containing protein</fullName>
    </recommendedName>
</protein>
<dbReference type="PANTHER" id="PTHR11474:SF126">
    <property type="entry name" value="TYROSINASE-LIKE PROTEIN TYR-1-RELATED"/>
    <property type="match status" value="1"/>
</dbReference>
<dbReference type="VEuPathDB" id="FungiDB:BO70DRAFT_288975"/>
<dbReference type="Gene3D" id="1.10.1280.10">
    <property type="entry name" value="Di-copper center containing domain from catechol oxidase"/>
    <property type="match status" value="1"/>
</dbReference>
<organism evidence="6 7">
    <name type="scientific">Aspergillus heteromorphus CBS 117.55</name>
    <dbReference type="NCBI Taxonomy" id="1448321"/>
    <lineage>
        <taxon>Eukaryota</taxon>
        <taxon>Fungi</taxon>
        <taxon>Dikarya</taxon>
        <taxon>Ascomycota</taxon>
        <taxon>Pezizomycotina</taxon>
        <taxon>Eurotiomycetes</taxon>
        <taxon>Eurotiomycetidae</taxon>
        <taxon>Eurotiales</taxon>
        <taxon>Aspergillaceae</taxon>
        <taxon>Aspergillus</taxon>
        <taxon>Aspergillus subgen. Circumdati</taxon>
    </lineage>
</organism>
<feature type="signal peptide" evidence="3">
    <location>
        <begin position="1"/>
        <end position="20"/>
    </location>
</feature>
<name>A0A317WJT9_9EURO</name>
<dbReference type="Pfam" id="PF00264">
    <property type="entry name" value="Tyrosinase"/>
    <property type="match status" value="1"/>
</dbReference>
<evidence type="ECO:0000259" key="4">
    <source>
        <dbReference type="PROSITE" id="PS00497"/>
    </source>
</evidence>
<dbReference type="GO" id="GO:0016491">
    <property type="term" value="F:oxidoreductase activity"/>
    <property type="evidence" value="ECO:0007669"/>
    <property type="project" value="InterPro"/>
</dbReference>
<reference evidence="6 7" key="1">
    <citation type="submission" date="2016-12" db="EMBL/GenBank/DDBJ databases">
        <title>The genomes of Aspergillus section Nigri reveals drivers in fungal speciation.</title>
        <authorList>
            <consortium name="DOE Joint Genome Institute"/>
            <person name="Vesth T.C."/>
            <person name="Nybo J."/>
            <person name="Theobald S."/>
            <person name="Brandl J."/>
            <person name="Frisvad J.C."/>
            <person name="Nielsen K.F."/>
            <person name="Lyhne E.K."/>
            <person name="Kogle M.E."/>
            <person name="Kuo A."/>
            <person name="Riley R."/>
            <person name="Clum A."/>
            <person name="Nolan M."/>
            <person name="Lipzen A."/>
            <person name="Salamov A."/>
            <person name="Henrissat B."/>
            <person name="Wiebenga A."/>
            <person name="De Vries R.P."/>
            <person name="Grigoriev I.V."/>
            <person name="Mortensen U.H."/>
            <person name="Andersen M.R."/>
            <person name="Baker S.E."/>
        </authorList>
    </citation>
    <scope>NUCLEOTIDE SEQUENCE [LARGE SCALE GENOMIC DNA]</scope>
    <source>
        <strain evidence="6 7">CBS 117.55</strain>
    </source>
</reference>
<evidence type="ECO:0000256" key="2">
    <source>
        <dbReference type="ARBA" id="ARBA00023008"/>
    </source>
</evidence>
<dbReference type="SUPFAM" id="SSF48056">
    <property type="entry name" value="Di-copper centre-containing domain"/>
    <property type="match status" value="1"/>
</dbReference>
<dbReference type="RefSeq" id="XP_025400483.1">
    <property type="nucleotide sequence ID" value="XM_025539303.1"/>
</dbReference>
<evidence type="ECO:0000256" key="3">
    <source>
        <dbReference type="SAM" id="SignalP"/>
    </source>
</evidence>
<dbReference type="InterPro" id="IPR002227">
    <property type="entry name" value="Tyrosinase_Cu-bd"/>
</dbReference>
<dbReference type="PROSITE" id="PS00497">
    <property type="entry name" value="TYROSINASE_1"/>
    <property type="match status" value="1"/>
</dbReference>
<dbReference type="PANTHER" id="PTHR11474">
    <property type="entry name" value="TYROSINASE FAMILY MEMBER"/>
    <property type="match status" value="1"/>
</dbReference>
<feature type="domain" description="Tyrosinase copper-binding" evidence="5">
    <location>
        <begin position="258"/>
        <end position="269"/>
    </location>
</feature>
<keyword evidence="1" id="KW-0479">Metal-binding</keyword>
<evidence type="ECO:0000313" key="6">
    <source>
        <dbReference type="EMBL" id="PWY85931.1"/>
    </source>
</evidence>
<sequence>MKSISPLVYGALALASTTYAASIPKASARTAETASTFDYYNGTCTADKVSIRKEWRDLTTTQQKAYLDAENCLISLPAKSGLTATTNRFSDLQALHRYMTNTAVGDIIHDVGQFLPWHRYYMHVHETLLREECNYTGPLTYWDERLDADTGDMFNSAMWDAEAFGGNGSGADGCVVDGAFANYTEHIGPQNEDTTYCLNRDWDNAWALEMANSTVIYDICGVYNTYSPWWYCIAELPHKGVHTAVGGVMADIKSSPGDPTFFMHHTYIDKVWFDWQRADPESRLYQISGPSVNESANVEPATGWKNTTLDYVLSSYGILPNVTVETVMNPMGGYLCYDYLT</sequence>
<gene>
    <name evidence="6" type="ORF">BO70DRAFT_288975</name>
</gene>
<dbReference type="InterPro" id="IPR008922">
    <property type="entry name" value="Di-copper_centre_dom_sf"/>
</dbReference>
<feature type="domain" description="Tyrosinase copper-binding" evidence="4">
    <location>
        <begin position="109"/>
        <end position="126"/>
    </location>
</feature>
<comment type="caution">
    <text evidence="6">The sequence shown here is derived from an EMBL/GenBank/DDBJ whole genome shotgun (WGS) entry which is preliminary data.</text>
</comment>
<dbReference type="InterPro" id="IPR050316">
    <property type="entry name" value="Tyrosinase/Hemocyanin"/>
</dbReference>
<accession>A0A317WJT9</accession>
<dbReference type="GO" id="GO:0046872">
    <property type="term" value="F:metal ion binding"/>
    <property type="evidence" value="ECO:0007669"/>
    <property type="project" value="UniProtKB-KW"/>
</dbReference>